<dbReference type="CDD" id="cd05233">
    <property type="entry name" value="SDR_c"/>
    <property type="match status" value="1"/>
</dbReference>
<dbReference type="GO" id="GO:0016491">
    <property type="term" value="F:oxidoreductase activity"/>
    <property type="evidence" value="ECO:0007669"/>
    <property type="project" value="UniProtKB-KW"/>
</dbReference>
<dbReference type="RefSeq" id="WP_014278851.1">
    <property type="nucleotide sequence ID" value="NC_016641.1"/>
</dbReference>
<keyword evidence="2" id="KW-0560">Oxidoreductase</keyword>
<dbReference type="Gene3D" id="3.40.50.720">
    <property type="entry name" value="NAD(P)-binding Rossmann-like Domain"/>
    <property type="match status" value="1"/>
</dbReference>
<dbReference type="eggNOG" id="COG1028">
    <property type="taxonomic scope" value="Bacteria"/>
</dbReference>
<reference evidence="3 4" key="3">
    <citation type="journal article" date="2012" name="J. Bacteriol.">
        <title>Genome Sequence of Paenibacillus terrae HPL-003, a Xylanase-Producing Bacterium Isolated from Soil Found in Forest Residue.</title>
        <authorList>
            <person name="Shin S.H."/>
            <person name="Kim S."/>
            <person name="Kim J.Y."/>
            <person name="Song H.Y."/>
            <person name="Cho S.J."/>
            <person name="Kim D.R."/>
            <person name="Lee K.I."/>
            <person name="Lim H.K."/>
            <person name="Park N.J."/>
            <person name="Hwang I.T."/>
            <person name="Yang K.S."/>
        </authorList>
    </citation>
    <scope>NUCLEOTIDE SEQUENCE [LARGE SCALE GENOMIC DNA]</scope>
    <source>
        <strain evidence="3 4">HPL-003</strain>
    </source>
</reference>
<dbReference type="STRING" id="985665.HPL003_06695"/>
<dbReference type="Pfam" id="PF00106">
    <property type="entry name" value="adh_short"/>
    <property type="match status" value="2"/>
</dbReference>
<evidence type="ECO:0000313" key="4">
    <source>
        <dbReference type="Proteomes" id="UP000005876"/>
    </source>
</evidence>
<dbReference type="InterPro" id="IPR020904">
    <property type="entry name" value="Sc_DH/Rdtase_CS"/>
</dbReference>
<organism evidence="3 4">
    <name type="scientific">Paenibacillus terrae (strain HPL-003)</name>
    <dbReference type="NCBI Taxonomy" id="985665"/>
    <lineage>
        <taxon>Bacteria</taxon>
        <taxon>Bacillati</taxon>
        <taxon>Bacillota</taxon>
        <taxon>Bacilli</taxon>
        <taxon>Bacillales</taxon>
        <taxon>Paenibacillaceae</taxon>
        <taxon>Paenibacillus</taxon>
    </lineage>
</organism>
<dbReference type="OrthoDB" id="9809821at2"/>
<dbReference type="AlphaFoldDB" id="G7W3L5"/>
<accession>G7W3L5</accession>
<dbReference type="Proteomes" id="UP000005876">
    <property type="component" value="Chromosome"/>
</dbReference>
<dbReference type="PANTHER" id="PTHR24320:SF148">
    <property type="entry name" value="NAD(P)-BINDING ROSSMANN-FOLD SUPERFAMILY PROTEIN"/>
    <property type="match status" value="1"/>
</dbReference>
<dbReference type="PANTHER" id="PTHR24320">
    <property type="entry name" value="RETINOL DEHYDROGENASE"/>
    <property type="match status" value="1"/>
</dbReference>
<dbReference type="InterPro" id="IPR036291">
    <property type="entry name" value="NAD(P)-bd_dom_sf"/>
</dbReference>
<dbReference type="SUPFAM" id="SSF51735">
    <property type="entry name" value="NAD(P)-binding Rossmann-fold domains"/>
    <property type="match status" value="1"/>
</dbReference>
<dbReference type="PROSITE" id="PS00061">
    <property type="entry name" value="ADH_SHORT"/>
    <property type="match status" value="1"/>
</dbReference>
<evidence type="ECO:0000256" key="2">
    <source>
        <dbReference type="ARBA" id="ARBA00023002"/>
    </source>
</evidence>
<protein>
    <submittedName>
        <fullName evidence="3">Short-chain dehydrogenase/reductase SDR</fullName>
    </submittedName>
</protein>
<dbReference type="EMBL" id="CP003107">
    <property type="protein sequence ID" value="AET58102.1"/>
    <property type="molecule type" value="Genomic_DNA"/>
</dbReference>
<dbReference type="InterPro" id="IPR002347">
    <property type="entry name" value="SDR_fam"/>
</dbReference>
<dbReference type="PRINTS" id="PR00081">
    <property type="entry name" value="GDHRDH"/>
</dbReference>
<reference evidence="4" key="1">
    <citation type="submission" date="2011-11" db="EMBL/GenBank/DDBJ databases">
        <title>Complete sequence of Paenibacillus terrae HPL-003.</title>
        <authorList>
            <person name="Shin S.H."/>
            <person name="Kim S."/>
            <person name="Kim J.Y."/>
        </authorList>
    </citation>
    <scope>NUCLEOTIDE SEQUENCE [LARGE SCALE GENOMIC DNA]</scope>
    <source>
        <strain evidence="4">HPL-003</strain>
    </source>
</reference>
<reference key="2">
    <citation type="submission" date="2011-11" db="EMBL/GenBank/DDBJ databases">
        <authorList>
            <person name="Shin S.H."/>
            <person name="Kim S."/>
            <person name="Kim J.Y."/>
        </authorList>
    </citation>
    <scope>NUCLEOTIDE SEQUENCE</scope>
    <source>
        <strain>HPL-003</strain>
    </source>
</reference>
<evidence type="ECO:0000256" key="1">
    <source>
        <dbReference type="ARBA" id="ARBA00006484"/>
    </source>
</evidence>
<sequence>MATNKHHKTALITGANSGVGLELTLKFLSEGWHVLALIRSGFPNDNEPQVRHALSTGQLRIYKADLADFSSLKKALEQIQKSESHIDILFNNAGVSLGEMIFSPLGREMHFEVNTVVPYIIFMELKELLRQGNLRTVINTSSNASLIVKRFEVELLERPVKFKKLVGPYASSKLALSLWTQEIAPAAAAEGIKIRSVCPGANKTTMTSSSGMPGYMIPIRNLIFSHPSKGASRLYEAALGESSEQTGIFLKKGKVTPLIFTQHSSQVLSKIDQIYKQQFIEST</sequence>
<name>G7W3L5_PAETH</name>
<dbReference type="KEGG" id="pta:HPL003_06695"/>
<proteinExistence type="inferred from homology"/>
<comment type="similarity">
    <text evidence="1">Belongs to the short-chain dehydrogenases/reductases (SDR) family.</text>
</comment>
<evidence type="ECO:0000313" key="3">
    <source>
        <dbReference type="EMBL" id="AET58102.1"/>
    </source>
</evidence>
<gene>
    <name evidence="3" type="ordered locus">HPL003_06695</name>
</gene>
<dbReference type="HOGENOM" id="CLU_010194_44_5_9"/>